<evidence type="ECO:0000259" key="10">
    <source>
        <dbReference type="Pfam" id="PF25179"/>
    </source>
</evidence>
<feature type="transmembrane region" description="Helical" evidence="8">
    <location>
        <begin position="133"/>
        <end position="153"/>
    </location>
</feature>
<evidence type="ECO:0000256" key="8">
    <source>
        <dbReference type="SAM" id="Phobius"/>
    </source>
</evidence>
<evidence type="ECO:0000256" key="6">
    <source>
        <dbReference type="ARBA" id="ARBA00023136"/>
    </source>
</evidence>
<keyword evidence="12" id="KW-1185">Reference proteome</keyword>
<evidence type="ECO:0000259" key="9">
    <source>
        <dbReference type="Pfam" id="PF06762"/>
    </source>
</evidence>
<dbReference type="InterPro" id="IPR057434">
    <property type="entry name" value="LMF1/2_N"/>
</dbReference>
<dbReference type="InterPro" id="IPR057433">
    <property type="entry name" value="LMF1/2_C"/>
</dbReference>
<evidence type="ECO:0000256" key="7">
    <source>
        <dbReference type="SAM" id="MobiDB-lite"/>
    </source>
</evidence>
<keyword evidence="4" id="KW-0256">Endoplasmic reticulum</keyword>
<accession>A0A5E6M5K7</accession>
<evidence type="ECO:0008006" key="13">
    <source>
        <dbReference type="Google" id="ProtNLM"/>
    </source>
</evidence>
<dbReference type="GO" id="GO:0051604">
    <property type="term" value="P:protein maturation"/>
    <property type="evidence" value="ECO:0007669"/>
    <property type="project" value="InterPro"/>
</dbReference>
<sequence>MAHRWLTLVPKIAPGPHPSAYRLAIWLFLRGLAATYAIAFLALAIQLPGLLGSRGILPIAEALVVGRANLGFSRYYQAPSIFWWLGGNDLLLQFFAWMGVLLAVLLFFDLAPAGIALLLWALYLSFVSLGRDFFFFQWDSLLLEAGLLAILVAPWRLRPQFGTAPSPPPLAQLWLQWLLFRVIFLSGVVKLASGDPAWRALTALQYHYETQPLPSPLSWFFFHLPLPFHELSTFLVLAVELAIPFFFVAGRLGRLFAFTLLVLLQLFILLTGNHAFYNWLTLVLCFALLDDSLLGRVLPRLCLATLPPPLLQRRLSPILAGLLFLLSLPLFVAVLGVRLPPPLEIVLRSISPFRSVNDYGAFAVMTTRRPEIVIEGSCDGISWLPYPFRWKPGELRKMPAFVAPYQPRLDWQMWFAALNGAERTPWFPRLVLRLLEGSPQVAALFASNPFPGTPPTYLRALLYDYRFSSWGELQRTGAWWQRYLIGIYLPPCALRRPRPEGEAQTPAPTTEDRALWLDR</sequence>
<dbReference type="RefSeq" id="WP_142659077.1">
    <property type="nucleotide sequence ID" value="NZ_CABFVA020000007.1"/>
</dbReference>
<evidence type="ECO:0000256" key="5">
    <source>
        <dbReference type="ARBA" id="ARBA00022989"/>
    </source>
</evidence>
<dbReference type="PANTHER" id="PTHR14463">
    <property type="entry name" value="LIPASE MATURATION FACTOR"/>
    <property type="match status" value="1"/>
</dbReference>
<keyword evidence="6 8" id="KW-0472">Membrane</keyword>
<feature type="domain" description="Lipase maturation factor 1/2 N-terminal" evidence="9">
    <location>
        <begin position="136"/>
        <end position="293"/>
    </location>
</feature>
<name>A0A5E6M5K7_9BACT</name>
<feature type="transmembrane region" description="Helical" evidence="8">
    <location>
        <begin position="231"/>
        <end position="249"/>
    </location>
</feature>
<evidence type="ECO:0000256" key="1">
    <source>
        <dbReference type="ARBA" id="ARBA00004477"/>
    </source>
</evidence>
<evidence type="ECO:0000256" key="2">
    <source>
        <dbReference type="ARBA" id="ARBA00005512"/>
    </source>
</evidence>
<dbReference type="InterPro" id="IPR009613">
    <property type="entry name" value="LMF"/>
</dbReference>
<dbReference type="AlphaFoldDB" id="A0A5E6M5K7"/>
<keyword evidence="5 8" id="KW-1133">Transmembrane helix</keyword>
<gene>
    <name evidence="11" type="ORF">MAMT_00197</name>
</gene>
<dbReference type="Pfam" id="PF25179">
    <property type="entry name" value="LMF1_C"/>
    <property type="match status" value="1"/>
</dbReference>
<evidence type="ECO:0000256" key="4">
    <source>
        <dbReference type="ARBA" id="ARBA00022824"/>
    </source>
</evidence>
<dbReference type="EMBL" id="CABFVA020000007">
    <property type="protein sequence ID" value="VVM04625.1"/>
    <property type="molecule type" value="Genomic_DNA"/>
</dbReference>
<protein>
    <recommendedName>
        <fullName evidence="13">Lipase maturation factor</fullName>
    </recommendedName>
</protein>
<feature type="compositionally biased region" description="Basic and acidic residues" evidence="7">
    <location>
        <begin position="510"/>
        <end position="519"/>
    </location>
</feature>
<comment type="similarity">
    <text evidence="2">Belongs to the lipase maturation factor family.</text>
</comment>
<dbReference type="Proteomes" id="UP000334923">
    <property type="component" value="Unassembled WGS sequence"/>
</dbReference>
<feature type="transmembrane region" description="Helical" evidence="8">
    <location>
        <begin position="20"/>
        <end position="44"/>
    </location>
</feature>
<feature type="transmembrane region" description="Helical" evidence="8">
    <location>
        <begin position="255"/>
        <end position="272"/>
    </location>
</feature>
<evidence type="ECO:0000313" key="12">
    <source>
        <dbReference type="Proteomes" id="UP000334923"/>
    </source>
</evidence>
<dbReference type="Pfam" id="PF06762">
    <property type="entry name" value="LMF1"/>
    <property type="match status" value="1"/>
</dbReference>
<reference evidence="11 12" key="1">
    <citation type="submission" date="2019-09" db="EMBL/GenBank/DDBJ databases">
        <authorList>
            <person name="Cremers G."/>
        </authorList>
    </citation>
    <scope>NUCLEOTIDE SEQUENCE [LARGE SCALE GENOMIC DNA]</scope>
    <source>
        <strain evidence="11">4A</strain>
    </source>
</reference>
<keyword evidence="3 8" id="KW-0812">Transmembrane</keyword>
<comment type="subcellular location">
    <subcellularLocation>
        <location evidence="1">Endoplasmic reticulum membrane</location>
        <topology evidence="1">Multi-pass membrane protein</topology>
    </subcellularLocation>
</comment>
<feature type="domain" description="Lipase maturation factor 1/2 C-terminal" evidence="10">
    <location>
        <begin position="356"/>
        <end position="490"/>
    </location>
</feature>
<evidence type="ECO:0000256" key="3">
    <source>
        <dbReference type="ARBA" id="ARBA00022692"/>
    </source>
</evidence>
<dbReference type="OrthoDB" id="9801773at2"/>
<feature type="transmembrane region" description="Helical" evidence="8">
    <location>
        <begin position="318"/>
        <end position="339"/>
    </location>
</feature>
<feature type="region of interest" description="Disordered" evidence="7">
    <location>
        <begin position="498"/>
        <end position="519"/>
    </location>
</feature>
<organism evidence="11 12">
    <name type="scientific">Methylacidimicrobium tartarophylax</name>
    <dbReference type="NCBI Taxonomy" id="1041768"/>
    <lineage>
        <taxon>Bacteria</taxon>
        <taxon>Pseudomonadati</taxon>
        <taxon>Verrucomicrobiota</taxon>
        <taxon>Methylacidimicrobium</taxon>
    </lineage>
</organism>
<proteinExistence type="inferred from homology"/>
<evidence type="ECO:0000313" key="11">
    <source>
        <dbReference type="EMBL" id="VVM04625.1"/>
    </source>
</evidence>
<feature type="transmembrane region" description="Helical" evidence="8">
    <location>
        <begin position="96"/>
        <end position="121"/>
    </location>
</feature>